<gene>
    <name evidence="2" type="ORF">SK069_09050</name>
</gene>
<dbReference type="PANTHER" id="PTHR10788:SF106">
    <property type="entry name" value="BCDNA.GH08860"/>
    <property type="match status" value="1"/>
</dbReference>
<dbReference type="CDD" id="cd03788">
    <property type="entry name" value="GT20_TPS"/>
    <property type="match status" value="1"/>
</dbReference>
<comment type="similarity">
    <text evidence="1">Belongs to the glycosyltransferase 20 family.</text>
</comment>
<evidence type="ECO:0000313" key="2">
    <source>
        <dbReference type="EMBL" id="MDX8151738.1"/>
    </source>
</evidence>
<sequence length="499" mass="56908">MTESAEQPLVLVSNRGPVTFDTDGSISRGTGGLVTALTGLASHRRATWIASAMGRGDADRSREAGGKAFTVDSPAGGSYDVRLVVSDEVAYERFYSIIANPMLWFIQHYLWDQSNAPDIRAHEVEAYEYGYKLVNQDLADAVVEEIEGQSEPVVMVHDYHLYLLPQMVRERRPDAFLHHFVHIPWSQSDSWRVLPTKIRNELYRGILANDIVGFHTRSYRRNFLQCCEDLLDLEVDHKRGVVHLDDREVWVRAYPLPIDAKATREVSRRARVREFEDELLRRRRDFLILRVDRADLSKNVLRGFTAFDLFLEQHPEFAERVTFMAQLMPSRTDVPEYREYLERIEALVAVVNHRHGTPDWMPIQLKLRDDLEEAMAAYRHYDVHIVNAMFDGMNLVAKEGPMVNERDGVSILSENTGAHEELGEFALTVNPFDVQSLANAIHRALTMSGEEREHRITGLRETITRRDPGDWIDEQLADIRRKDEGGSADAAAVADGDGA</sequence>
<dbReference type="PANTHER" id="PTHR10788">
    <property type="entry name" value="TREHALOSE-6-PHOSPHATE SYNTHASE"/>
    <property type="match status" value="1"/>
</dbReference>
<keyword evidence="3" id="KW-1185">Reference proteome</keyword>
<dbReference type="RefSeq" id="WP_319953892.1">
    <property type="nucleotide sequence ID" value="NZ_JAXAVX010000003.1"/>
</dbReference>
<dbReference type="EC" id="2.4.1.15" evidence="2"/>
<dbReference type="Pfam" id="PF00982">
    <property type="entry name" value="Glyco_transf_20"/>
    <property type="match status" value="1"/>
</dbReference>
<organism evidence="2 3">
    <name type="scientific">Patulibacter brassicae</name>
    <dbReference type="NCBI Taxonomy" id="1705717"/>
    <lineage>
        <taxon>Bacteria</taxon>
        <taxon>Bacillati</taxon>
        <taxon>Actinomycetota</taxon>
        <taxon>Thermoleophilia</taxon>
        <taxon>Solirubrobacterales</taxon>
        <taxon>Patulibacteraceae</taxon>
        <taxon>Patulibacter</taxon>
    </lineage>
</organism>
<dbReference type="Gene3D" id="3.40.50.2000">
    <property type="entry name" value="Glycogen Phosphorylase B"/>
    <property type="match status" value="2"/>
</dbReference>
<proteinExistence type="inferred from homology"/>
<evidence type="ECO:0000256" key="1">
    <source>
        <dbReference type="ARBA" id="ARBA00008799"/>
    </source>
</evidence>
<keyword evidence="2" id="KW-0328">Glycosyltransferase</keyword>
<dbReference type="EMBL" id="JAXAVX010000003">
    <property type="protein sequence ID" value="MDX8151738.1"/>
    <property type="molecule type" value="Genomic_DNA"/>
</dbReference>
<reference evidence="2 3" key="1">
    <citation type="submission" date="2023-11" db="EMBL/GenBank/DDBJ databases">
        <authorList>
            <person name="Xu M."/>
            <person name="Jiang T."/>
        </authorList>
    </citation>
    <scope>NUCLEOTIDE SEQUENCE [LARGE SCALE GENOMIC DNA]</scope>
    <source>
        <strain evidence="2 3">SD</strain>
    </source>
</reference>
<keyword evidence="2" id="KW-0808">Transferase</keyword>
<name>A0ABU4VIW6_9ACTN</name>
<dbReference type="InterPro" id="IPR001830">
    <property type="entry name" value="Glyco_trans_20"/>
</dbReference>
<accession>A0ABU4VIW6</accession>
<protein>
    <submittedName>
        <fullName evidence="2">Trehalose-6-phosphate synthase</fullName>
        <ecNumber evidence="2">2.4.1.15</ecNumber>
    </submittedName>
</protein>
<dbReference type="GO" id="GO:0003825">
    <property type="term" value="F:alpha,alpha-trehalose-phosphate synthase (UDP-forming) activity"/>
    <property type="evidence" value="ECO:0007669"/>
    <property type="project" value="UniProtKB-EC"/>
</dbReference>
<dbReference type="SUPFAM" id="SSF53756">
    <property type="entry name" value="UDP-Glycosyltransferase/glycogen phosphorylase"/>
    <property type="match status" value="1"/>
</dbReference>
<evidence type="ECO:0000313" key="3">
    <source>
        <dbReference type="Proteomes" id="UP001277761"/>
    </source>
</evidence>
<dbReference type="Proteomes" id="UP001277761">
    <property type="component" value="Unassembled WGS sequence"/>
</dbReference>
<comment type="caution">
    <text evidence="2">The sequence shown here is derived from an EMBL/GenBank/DDBJ whole genome shotgun (WGS) entry which is preliminary data.</text>
</comment>